<keyword evidence="3" id="KW-1185">Reference proteome</keyword>
<reference evidence="2 3" key="1">
    <citation type="submission" date="2017-12" db="EMBL/GenBank/DDBJ databases">
        <title>The draft genome sequence of Brumimicrobium saltpan LHR20.</title>
        <authorList>
            <person name="Do Z.-J."/>
            <person name="Luo H.-R."/>
        </authorList>
    </citation>
    <scope>NUCLEOTIDE SEQUENCE [LARGE SCALE GENOMIC DNA]</scope>
    <source>
        <strain evidence="2 3">LHR20</strain>
    </source>
</reference>
<keyword evidence="1" id="KW-0812">Transmembrane</keyword>
<keyword evidence="1" id="KW-1133">Transmembrane helix</keyword>
<feature type="transmembrane region" description="Helical" evidence="1">
    <location>
        <begin position="204"/>
        <end position="222"/>
    </location>
</feature>
<dbReference type="Proteomes" id="UP000236654">
    <property type="component" value="Unassembled WGS sequence"/>
</dbReference>
<dbReference type="OrthoDB" id="1447147at2"/>
<comment type="caution">
    <text evidence="2">The sequence shown here is derived from an EMBL/GenBank/DDBJ whole genome shotgun (WGS) entry which is preliminary data.</text>
</comment>
<evidence type="ECO:0000313" key="2">
    <source>
        <dbReference type="EMBL" id="PKR80782.1"/>
    </source>
</evidence>
<name>A0A2I0R2H5_9FLAO</name>
<feature type="transmembrane region" description="Helical" evidence="1">
    <location>
        <begin position="100"/>
        <end position="117"/>
    </location>
</feature>
<proteinExistence type="predicted"/>
<keyword evidence="1" id="KW-0472">Membrane</keyword>
<organism evidence="2 3">
    <name type="scientific">Brumimicrobium salinarum</name>
    <dbReference type="NCBI Taxonomy" id="2058658"/>
    <lineage>
        <taxon>Bacteria</taxon>
        <taxon>Pseudomonadati</taxon>
        <taxon>Bacteroidota</taxon>
        <taxon>Flavobacteriia</taxon>
        <taxon>Flavobacteriales</taxon>
        <taxon>Crocinitomicaceae</taxon>
        <taxon>Brumimicrobium</taxon>
    </lineage>
</organism>
<gene>
    <name evidence="2" type="ORF">CW751_08405</name>
</gene>
<dbReference type="AlphaFoldDB" id="A0A2I0R2H5"/>
<evidence type="ECO:0000256" key="1">
    <source>
        <dbReference type="SAM" id="Phobius"/>
    </source>
</evidence>
<evidence type="ECO:0000313" key="3">
    <source>
        <dbReference type="Proteomes" id="UP000236654"/>
    </source>
</evidence>
<feature type="transmembrane region" description="Helical" evidence="1">
    <location>
        <begin position="137"/>
        <end position="155"/>
    </location>
</feature>
<protein>
    <submittedName>
        <fullName evidence="2">Uncharacterized protein</fullName>
    </submittedName>
</protein>
<sequence length="234" mass="27582">METFEKRYKSFTNSQLLEIISNSEDYQPEAVEVAKSEIKARNLSEQELSRVYVKLKAKDEAEIRNKAAKKERVNQVKAKVIAYFNPINPFLSDLSKHERNIRLISIVFGGIAIYQLFSELDTFVYIFTSSYGWDFSILLFLIPYIGLPVSVYLFWKRKKSGWILLMLYFAYSLVNVLLMIKFTIEYEPVEDWFFDKFLLPPTSPTTYIFPLLFYIGTIWVMCGKALRKHYFLTE</sequence>
<dbReference type="RefSeq" id="WP_101334564.1">
    <property type="nucleotide sequence ID" value="NZ_PJNI01000008.1"/>
</dbReference>
<feature type="transmembrane region" description="Helical" evidence="1">
    <location>
        <begin position="162"/>
        <end position="184"/>
    </location>
</feature>
<accession>A0A2I0R2H5</accession>
<dbReference type="EMBL" id="PJNI01000008">
    <property type="protein sequence ID" value="PKR80782.1"/>
    <property type="molecule type" value="Genomic_DNA"/>
</dbReference>